<evidence type="ECO:0000313" key="17">
    <source>
        <dbReference type="EMBL" id="SEM58353.1"/>
    </source>
</evidence>
<keyword evidence="8 12" id="KW-0457">Lysine biosynthesis</keyword>
<dbReference type="STRING" id="407022.SAMN05661044_05556"/>
<feature type="site" description="L-lysine inhibitor binding" evidence="16">
    <location>
        <position position="108"/>
    </location>
</feature>
<dbReference type="Proteomes" id="UP000199421">
    <property type="component" value="Unassembled WGS sequence"/>
</dbReference>
<dbReference type="PANTHER" id="PTHR12128:SF66">
    <property type="entry name" value="4-HYDROXY-2-OXOGLUTARATE ALDOLASE, MITOCHONDRIAL"/>
    <property type="match status" value="1"/>
</dbReference>
<feature type="site" description="L-lysine inhibitor binding; via carbonyl oxygen" evidence="16">
    <location>
        <position position="51"/>
    </location>
</feature>
<dbReference type="InterPro" id="IPR020625">
    <property type="entry name" value="Schiff_base-form_aldolases_AS"/>
</dbReference>
<organism evidence="18 19">
    <name type="scientific">Olivibacter domesticus</name>
    <name type="common">Pseudosphingobacterium domesticum</name>
    <dbReference type="NCBI Taxonomy" id="407022"/>
    <lineage>
        <taxon>Bacteria</taxon>
        <taxon>Pseudomonadati</taxon>
        <taxon>Bacteroidota</taxon>
        <taxon>Sphingobacteriia</taxon>
        <taxon>Sphingobacteriales</taxon>
        <taxon>Sphingobacteriaceae</taxon>
        <taxon>Olivibacter</taxon>
    </lineage>
</organism>
<gene>
    <name evidence="12" type="primary">dapA</name>
    <name evidence="17" type="ORF">SAMN05661044_05556</name>
    <name evidence="18" type="ORF">SAMN05661044_05619</name>
</gene>
<evidence type="ECO:0000256" key="4">
    <source>
        <dbReference type="ARBA" id="ARBA00012086"/>
    </source>
</evidence>
<dbReference type="GO" id="GO:0019877">
    <property type="term" value="P:diaminopimelate biosynthetic process"/>
    <property type="evidence" value="ECO:0007669"/>
    <property type="project" value="UniProtKB-UniRule"/>
</dbReference>
<feature type="site" description="Part of a proton relay during catalysis" evidence="12 16">
    <location>
        <position position="109"/>
    </location>
</feature>
<keyword evidence="10 12" id="KW-0704">Schiff base</keyword>
<evidence type="ECO:0000256" key="9">
    <source>
        <dbReference type="ARBA" id="ARBA00023239"/>
    </source>
</evidence>
<evidence type="ECO:0000256" key="14">
    <source>
        <dbReference type="PIRSR" id="PIRSR001365-1"/>
    </source>
</evidence>
<evidence type="ECO:0000256" key="6">
    <source>
        <dbReference type="ARBA" id="ARBA00022605"/>
    </source>
</evidence>
<dbReference type="EMBL" id="FOAF01000019">
    <property type="protein sequence ID" value="SEM61144.1"/>
    <property type="molecule type" value="Genomic_DNA"/>
</dbReference>
<dbReference type="OrthoDB" id="9782828at2"/>
<proteinExistence type="inferred from homology"/>
<evidence type="ECO:0000256" key="11">
    <source>
        <dbReference type="ARBA" id="ARBA00047836"/>
    </source>
</evidence>
<evidence type="ECO:0000313" key="19">
    <source>
        <dbReference type="Proteomes" id="UP000199421"/>
    </source>
</evidence>
<reference evidence="18" key="2">
    <citation type="submission" date="2016-10" db="EMBL/GenBank/DDBJ databases">
        <authorList>
            <person name="de Groot N.N."/>
        </authorList>
    </citation>
    <scope>NUCLEOTIDE SEQUENCE [LARGE SCALE GENOMIC DNA]</scope>
    <source>
        <strain evidence="18">DSM 18733</strain>
    </source>
</reference>
<evidence type="ECO:0000256" key="15">
    <source>
        <dbReference type="PIRSR" id="PIRSR001365-2"/>
    </source>
</evidence>
<comment type="pathway">
    <text evidence="2 12">Amino-acid biosynthesis; L-lysine biosynthesis via DAP pathway; (S)-tetrahydrodipicolinate from L-aspartate: step 3/4.</text>
</comment>
<feature type="active site" description="Schiff-base intermediate with substrate" evidence="12 14">
    <location>
        <position position="164"/>
    </location>
</feature>
<dbReference type="PRINTS" id="PR00146">
    <property type="entry name" value="DHPICSNTHASE"/>
</dbReference>
<protein>
    <recommendedName>
        <fullName evidence="4 12">4-hydroxy-tetrahydrodipicolinate synthase</fullName>
        <shortName evidence="12">HTPA synthase</shortName>
        <ecNumber evidence="4 12">4.3.3.7</ecNumber>
    </recommendedName>
</protein>
<evidence type="ECO:0000256" key="5">
    <source>
        <dbReference type="ARBA" id="ARBA00022490"/>
    </source>
</evidence>
<reference evidence="19" key="1">
    <citation type="submission" date="2016-10" db="EMBL/GenBank/DDBJ databases">
        <authorList>
            <person name="Varghese N."/>
            <person name="Submissions S."/>
        </authorList>
    </citation>
    <scope>NUCLEOTIDE SEQUENCE [LARGE SCALE GENOMIC DNA]</scope>
    <source>
        <strain evidence="19">DSM 18733</strain>
    </source>
</reference>
<evidence type="ECO:0000256" key="7">
    <source>
        <dbReference type="ARBA" id="ARBA00022915"/>
    </source>
</evidence>
<dbReference type="NCBIfam" id="TIGR00674">
    <property type="entry name" value="dapA"/>
    <property type="match status" value="1"/>
</dbReference>
<name>A0A1H7ZTM4_OLID1</name>
<comment type="catalytic activity">
    <reaction evidence="11 12">
        <text>L-aspartate 4-semialdehyde + pyruvate = (2S,4S)-4-hydroxy-2,3,4,5-tetrahydrodipicolinate + H2O + H(+)</text>
        <dbReference type="Rhea" id="RHEA:34171"/>
        <dbReference type="ChEBI" id="CHEBI:15361"/>
        <dbReference type="ChEBI" id="CHEBI:15377"/>
        <dbReference type="ChEBI" id="CHEBI:15378"/>
        <dbReference type="ChEBI" id="CHEBI:67139"/>
        <dbReference type="ChEBI" id="CHEBI:537519"/>
        <dbReference type="EC" id="4.3.3.7"/>
    </reaction>
</comment>
<comment type="similarity">
    <text evidence="3 12 13">Belongs to the DapA family.</text>
</comment>
<dbReference type="GO" id="GO:0009089">
    <property type="term" value="P:lysine biosynthetic process via diaminopimelate"/>
    <property type="evidence" value="ECO:0007669"/>
    <property type="project" value="UniProtKB-UniRule"/>
</dbReference>
<dbReference type="PIRSF" id="PIRSF001365">
    <property type="entry name" value="DHDPS"/>
    <property type="match status" value="1"/>
</dbReference>
<dbReference type="EMBL" id="FOAF01000017">
    <property type="protein sequence ID" value="SEM58353.1"/>
    <property type="molecule type" value="Genomic_DNA"/>
</dbReference>
<dbReference type="CDD" id="cd00950">
    <property type="entry name" value="DHDPS"/>
    <property type="match status" value="1"/>
</dbReference>
<dbReference type="AlphaFoldDB" id="A0A1H7ZTM4"/>
<evidence type="ECO:0000256" key="10">
    <source>
        <dbReference type="ARBA" id="ARBA00023270"/>
    </source>
</evidence>
<evidence type="ECO:0000256" key="1">
    <source>
        <dbReference type="ARBA" id="ARBA00003294"/>
    </source>
</evidence>
<dbReference type="GO" id="GO:0008840">
    <property type="term" value="F:4-hydroxy-tetrahydrodipicolinate synthase activity"/>
    <property type="evidence" value="ECO:0007669"/>
    <property type="project" value="UniProtKB-UniRule"/>
</dbReference>
<evidence type="ECO:0000256" key="3">
    <source>
        <dbReference type="ARBA" id="ARBA00007592"/>
    </source>
</evidence>
<dbReference type="Pfam" id="PF00701">
    <property type="entry name" value="DHDPS"/>
    <property type="match status" value="1"/>
</dbReference>
<sequence>MNNLHGAGVALVTPFNNDGSIDFEGLSRLIEYQIDGGMDYLVSMGTTGEVATLTKEEKKQILDFTADKVAGRVPLVAGFGGNNTAELVAQIKEFNNPAYQAILSVSPYYNKPTQEGIYQHYKAIAQATELPIILYNVPGRTGSMVSVDTIIRLANDFPNIIGVKEASANFEHFTRIMARKPEGFLLISGDDALTLPMMSLGAVGVITVVGNAFPKQTQQLVKFCNEWHYEEARKLHYDLLQIDDLCFIEGNPAGVKEMLKELNICGNYVRLPLVEVSDETKKKIALAVREIDGKVIA</sequence>
<evidence type="ECO:0000256" key="12">
    <source>
        <dbReference type="HAMAP-Rule" id="MF_00418"/>
    </source>
</evidence>
<dbReference type="InterPro" id="IPR013785">
    <property type="entry name" value="Aldolase_TIM"/>
</dbReference>
<dbReference type="EC" id="4.3.3.7" evidence="4 12"/>
<comment type="subcellular location">
    <subcellularLocation>
        <location evidence="12">Cytoplasm</location>
    </subcellularLocation>
</comment>
<dbReference type="PANTHER" id="PTHR12128">
    <property type="entry name" value="DIHYDRODIPICOLINATE SYNTHASE"/>
    <property type="match status" value="1"/>
</dbReference>
<feature type="binding site" evidence="12 15">
    <location>
        <position position="47"/>
    </location>
    <ligand>
        <name>pyruvate</name>
        <dbReference type="ChEBI" id="CHEBI:15361"/>
    </ligand>
</feature>
<feature type="binding site" evidence="12 15">
    <location>
        <position position="206"/>
    </location>
    <ligand>
        <name>pyruvate</name>
        <dbReference type="ChEBI" id="CHEBI:15361"/>
    </ligand>
</feature>
<dbReference type="GO" id="GO:0005829">
    <property type="term" value="C:cytosol"/>
    <property type="evidence" value="ECO:0007669"/>
    <property type="project" value="TreeGrafter"/>
</dbReference>
<keyword evidence="7 12" id="KW-0220">Diaminopimelate biosynthesis</keyword>
<dbReference type="PROSITE" id="PS00666">
    <property type="entry name" value="DHDPS_2"/>
    <property type="match status" value="1"/>
</dbReference>
<keyword evidence="6 12" id="KW-0028">Amino-acid biosynthesis</keyword>
<accession>A0A1H7ZTM4</accession>
<dbReference type="InterPro" id="IPR005263">
    <property type="entry name" value="DapA"/>
</dbReference>
<dbReference type="UniPathway" id="UPA00034">
    <property type="reaction ID" value="UER00017"/>
</dbReference>
<comment type="caution">
    <text evidence="12">Was originally thought to be a dihydrodipicolinate synthase (DHDPS), catalyzing the condensation of (S)-aspartate-beta-semialdehyde [(S)-ASA] and pyruvate to dihydrodipicolinate (DHDP). However, it was shown in E.coli that the product of the enzymatic reaction is not dihydrodipicolinate but in fact (4S)-4-hydroxy-2,3,4,5-tetrahydro-(2S)-dipicolinic acid (HTPA), and that the consecutive dehydration reaction leading to DHDP is not spontaneous but catalyzed by DapB.</text>
</comment>
<comment type="function">
    <text evidence="1 12">Catalyzes the condensation of (S)-aspartate-beta-semialdehyde [(S)-ASA] and pyruvate to 4-hydroxy-tetrahydrodipicolinate (HTPA).</text>
</comment>
<keyword evidence="19" id="KW-1185">Reference proteome</keyword>
<comment type="subunit">
    <text evidence="12">Homotetramer; dimer of dimers.</text>
</comment>
<keyword evidence="5 12" id="KW-0963">Cytoplasm</keyword>
<dbReference type="Gene3D" id="3.20.20.70">
    <property type="entry name" value="Aldolase class I"/>
    <property type="match status" value="1"/>
</dbReference>
<evidence type="ECO:0000256" key="8">
    <source>
        <dbReference type="ARBA" id="ARBA00023154"/>
    </source>
</evidence>
<evidence type="ECO:0000313" key="18">
    <source>
        <dbReference type="EMBL" id="SEM61144.1"/>
    </source>
</evidence>
<feature type="site" description="L-lysine inhibitor binding" evidence="16">
    <location>
        <position position="82"/>
    </location>
</feature>
<keyword evidence="9 12" id="KW-0456">Lyase</keyword>
<evidence type="ECO:0000256" key="16">
    <source>
        <dbReference type="PIRSR" id="PIRSR001365-3"/>
    </source>
</evidence>
<evidence type="ECO:0000256" key="13">
    <source>
        <dbReference type="PIRNR" id="PIRNR001365"/>
    </source>
</evidence>
<dbReference type="HAMAP" id="MF_00418">
    <property type="entry name" value="DapA"/>
    <property type="match status" value="1"/>
</dbReference>
<dbReference type="SMART" id="SM01130">
    <property type="entry name" value="DHDPS"/>
    <property type="match status" value="1"/>
</dbReference>
<dbReference type="InterPro" id="IPR002220">
    <property type="entry name" value="DapA-like"/>
</dbReference>
<dbReference type="SUPFAM" id="SSF51569">
    <property type="entry name" value="Aldolase"/>
    <property type="match status" value="1"/>
</dbReference>
<feature type="site" description="L-lysine inhibitor binding" evidence="16">
    <location>
        <position position="86"/>
    </location>
</feature>
<dbReference type="RefSeq" id="WP_093332963.1">
    <property type="nucleotide sequence ID" value="NZ_FOAF01000017.1"/>
</dbReference>
<feature type="site" description="Part of a proton relay during catalysis" evidence="12 16">
    <location>
        <position position="46"/>
    </location>
</feature>
<evidence type="ECO:0000256" key="2">
    <source>
        <dbReference type="ARBA" id="ARBA00005120"/>
    </source>
</evidence>
<feature type="active site" description="Proton donor/acceptor" evidence="12 14">
    <location>
        <position position="135"/>
    </location>
</feature>